<sequence>MLAYFMLAVIERAWHFSERHEYILKRSPKRAYKQNASHFTNLSEIHDRICRHAPDIFAPRSFMGFVEMSSATGLMDFAQRSSVEQLDRAKTQFHFRLFSHPHLQRGVAFFFSTQLRQSRPFIHPFAHRPSSILSVAASSYRRHRSQQLHRSFPV</sequence>
<keyword evidence="1" id="KW-1185">Reference proteome</keyword>
<organism evidence="1 2">
    <name type="scientific">Steinernema glaseri</name>
    <dbReference type="NCBI Taxonomy" id="37863"/>
    <lineage>
        <taxon>Eukaryota</taxon>
        <taxon>Metazoa</taxon>
        <taxon>Ecdysozoa</taxon>
        <taxon>Nematoda</taxon>
        <taxon>Chromadorea</taxon>
        <taxon>Rhabditida</taxon>
        <taxon>Tylenchina</taxon>
        <taxon>Panagrolaimomorpha</taxon>
        <taxon>Strongyloidoidea</taxon>
        <taxon>Steinernematidae</taxon>
        <taxon>Steinernema</taxon>
    </lineage>
</organism>
<accession>A0A1I7Y9V8</accession>
<name>A0A1I7Y9V8_9BILA</name>
<dbReference type="Proteomes" id="UP000095287">
    <property type="component" value="Unplaced"/>
</dbReference>
<protein>
    <submittedName>
        <fullName evidence="2">Transposase</fullName>
    </submittedName>
</protein>
<dbReference type="WBParaSite" id="L893_g14147.t1">
    <property type="protein sequence ID" value="L893_g14147.t1"/>
    <property type="gene ID" value="L893_g14147"/>
</dbReference>
<proteinExistence type="predicted"/>
<dbReference type="AlphaFoldDB" id="A0A1I7Y9V8"/>
<evidence type="ECO:0000313" key="2">
    <source>
        <dbReference type="WBParaSite" id="L893_g14147.t1"/>
    </source>
</evidence>
<reference evidence="2" key="1">
    <citation type="submission" date="2016-11" db="UniProtKB">
        <authorList>
            <consortium name="WormBaseParasite"/>
        </authorList>
    </citation>
    <scope>IDENTIFICATION</scope>
</reference>
<evidence type="ECO:0000313" key="1">
    <source>
        <dbReference type="Proteomes" id="UP000095287"/>
    </source>
</evidence>